<evidence type="ECO:0000313" key="2">
    <source>
        <dbReference type="EMBL" id="MBM7562647.1"/>
    </source>
</evidence>
<sequence length="423" mass="48294">MIDQIKRYELETGINLHLIKSNKFKTVLFGVYIKRPLNRQEAALNALLSRIMDKATAKNPTQLEMSRALDYLYGAVLISDVHKYGEKQVIQIKLQIPNEKYVNDATVTDQALGLLNDILENPLVEGDCFNPQVFKTEQARLIEEVEMRRDDKDTWAMSLCIETMCKDELYGIHEYGTVEEISAITPEALYAHYKMLMESSEMDIVAIGNFEFEALKQKIESNLHFSSGPKTQMPVESVIHHPKEVQYIEESHEINQGKLVMGYRLNVPYTSDAYLPAFIGSVILGYGGSSKLFKVVREREGLCYSIFARTDKFKSILLVYAGVDFENFDKAEVLIREQVEAIKAGVLLDKELEIAKEALISSYQSVSDYQNSFINFYYNQYLSSDVVDLEDHIKRIMAVTKNDIIKAFANIELDTITHLKGED</sequence>
<name>A0ABS2MTE0_9FIRM</name>
<dbReference type="InterPro" id="IPR050361">
    <property type="entry name" value="MPP/UQCRC_Complex"/>
</dbReference>
<dbReference type="Gene3D" id="3.30.830.10">
    <property type="entry name" value="Metalloenzyme, LuxS/M16 peptidase-like"/>
    <property type="match status" value="2"/>
</dbReference>
<dbReference type="NCBIfam" id="NF047422">
    <property type="entry name" value="YfmF_fam"/>
    <property type="match status" value="1"/>
</dbReference>
<organism evidence="2 3">
    <name type="scientific">Fusibacter tunisiensis</name>
    <dbReference type="NCBI Taxonomy" id="1008308"/>
    <lineage>
        <taxon>Bacteria</taxon>
        <taxon>Bacillati</taxon>
        <taxon>Bacillota</taxon>
        <taxon>Clostridia</taxon>
        <taxon>Eubacteriales</taxon>
        <taxon>Eubacteriales Family XII. Incertae Sedis</taxon>
        <taxon>Fusibacter</taxon>
    </lineage>
</organism>
<gene>
    <name evidence="2" type="ORF">JOC49_002208</name>
</gene>
<reference evidence="2 3" key="1">
    <citation type="submission" date="2021-01" db="EMBL/GenBank/DDBJ databases">
        <title>Genomic Encyclopedia of Type Strains, Phase IV (KMG-IV): sequencing the most valuable type-strain genomes for metagenomic binning, comparative biology and taxonomic classification.</title>
        <authorList>
            <person name="Goeker M."/>
        </authorList>
    </citation>
    <scope>NUCLEOTIDE SEQUENCE [LARGE SCALE GENOMIC DNA]</scope>
    <source>
        <strain evidence="2 3">DSM 24436</strain>
    </source>
</reference>
<comment type="caution">
    <text evidence="2">The sequence shown here is derived from an EMBL/GenBank/DDBJ whole genome shotgun (WGS) entry which is preliminary data.</text>
</comment>
<evidence type="ECO:0000313" key="3">
    <source>
        <dbReference type="Proteomes" id="UP000767854"/>
    </source>
</evidence>
<dbReference type="InterPro" id="IPR007863">
    <property type="entry name" value="Peptidase_M16_C"/>
</dbReference>
<dbReference type="InterPro" id="IPR011249">
    <property type="entry name" value="Metalloenz_LuxS/M16"/>
</dbReference>
<dbReference type="Pfam" id="PF05193">
    <property type="entry name" value="Peptidase_M16_C"/>
    <property type="match status" value="1"/>
</dbReference>
<keyword evidence="3" id="KW-1185">Reference proteome</keyword>
<feature type="domain" description="Peptidase M16 C-terminal" evidence="1">
    <location>
        <begin position="184"/>
        <end position="359"/>
    </location>
</feature>
<evidence type="ECO:0000259" key="1">
    <source>
        <dbReference type="Pfam" id="PF05193"/>
    </source>
</evidence>
<dbReference type="EMBL" id="JAFBDT010000025">
    <property type="protein sequence ID" value="MBM7562647.1"/>
    <property type="molecule type" value="Genomic_DNA"/>
</dbReference>
<dbReference type="PANTHER" id="PTHR11851">
    <property type="entry name" value="METALLOPROTEASE"/>
    <property type="match status" value="1"/>
</dbReference>
<protein>
    <submittedName>
        <fullName evidence="2">Zn-dependent peptidase</fullName>
    </submittedName>
</protein>
<dbReference type="RefSeq" id="WP_204665075.1">
    <property type="nucleotide sequence ID" value="NZ_JAFBDT010000025.1"/>
</dbReference>
<dbReference type="SUPFAM" id="SSF63411">
    <property type="entry name" value="LuxS/MPP-like metallohydrolase"/>
    <property type="match status" value="2"/>
</dbReference>
<accession>A0ABS2MTE0</accession>
<dbReference type="Proteomes" id="UP000767854">
    <property type="component" value="Unassembled WGS sequence"/>
</dbReference>
<proteinExistence type="predicted"/>
<dbReference type="PANTHER" id="PTHR11851:SF186">
    <property type="entry name" value="INACTIVE METALLOPROTEASE YMFF-RELATED"/>
    <property type="match status" value="1"/>
</dbReference>